<evidence type="ECO:0000256" key="4">
    <source>
        <dbReference type="PROSITE-ProRule" id="PRU00325"/>
    </source>
</evidence>
<keyword evidence="8" id="KW-1185">Reference proteome</keyword>
<evidence type="ECO:0000313" key="8">
    <source>
        <dbReference type="Proteomes" id="UP001634393"/>
    </source>
</evidence>
<evidence type="ECO:0000256" key="5">
    <source>
        <dbReference type="SAM" id="MobiDB-lite"/>
    </source>
</evidence>
<dbReference type="Pfam" id="PF03101">
    <property type="entry name" value="FAR1"/>
    <property type="match status" value="1"/>
</dbReference>
<evidence type="ECO:0000256" key="2">
    <source>
        <dbReference type="ARBA" id="ARBA00022771"/>
    </source>
</evidence>
<keyword evidence="3" id="KW-0862">Zinc</keyword>
<keyword evidence="1" id="KW-0479">Metal-binding</keyword>
<proteinExistence type="predicted"/>
<dbReference type="InterPro" id="IPR004330">
    <property type="entry name" value="FAR1_DNA_bnd_dom"/>
</dbReference>
<dbReference type="EMBL" id="JBJXBP010000007">
    <property type="protein sequence ID" value="KAL3821381.1"/>
    <property type="molecule type" value="Genomic_DNA"/>
</dbReference>
<sequence>MSNWGETISLDLNEVDVVHKSSVILENVDIHETRKQPLDSFASQLEENLLRGEFNDINDCFEAYNEYGVAMGFSVRKGKQYYYPGTKDLRKKWFYCSCEGVKDEKCNGQVAYNRFDARTGCQANISFEKDKYGVWKVANFIKEHNHDLALPHERHFLRSARRISKSTGDLLETFVDSGIKPVDGISYLIKESGGPQNVSFIPKDAYNYLHSLRRTKMEMGDASALLSYFRNKKDEDPMFDWDMELDEEGRLANLFWRDGKSRMDYDCFGDVVSFDTTYRTNKYGLKCAVFVGVNNHWKNVIFGCAFLSWETTESFEWLFSTFLRLMGGKQPSTIFTDQAQAIINAVDRKLPETRHRLCQWHLSENASKHIGTLNGNPHFWAILHKCYSKCDTEVEFEKVWMEIKDLAAQSNTWLNKLYELRHRWSTAFNNDVFNAGIKATSRSESTNRVLNTISNYTTSLYDFIVAFEVKILGKWRENERHDDFRCTHFRVPMANKSNPLLIHASELYTHTIYKLFESELTSSGLSYNSVEIPVGKSQFKFEVYKKIKPEKVKTVFIDTDTYEVRCPCRKFESMGILCRHSLKALDMKNASKIPERYIVKRWLKTVRDSIDIDKFESHNLAKEEDEPAIVYGNRAMRFTYGMISKSRSHKEGKAIVWKHLIKANQELNEFLQHKVLNDNFEKNSTNEKGNDGENRHPNVNIVLDPRRVRPKGGKNRRIKSHIEKRRQQNKKKSNSSLGKKNGKKVAPSLEATQEVLSPLTERTMSQFNNGSRHVTSSPPIQERILTDWYSIITTRPPKHLHLRGGLHRPNSIPKKNQNQNSSYQHFFLLNSNITHTAQCK</sequence>
<organism evidence="7 8">
    <name type="scientific">Penstemon smallii</name>
    <dbReference type="NCBI Taxonomy" id="265156"/>
    <lineage>
        <taxon>Eukaryota</taxon>
        <taxon>Viridiplantae</taxon>
        <taxon>Streptophyta</taxon>
        <taxon>Embryophyta</taxon>
        <taxon>Tracheophyta</taxon>
        <taxon>Spermatophyta</taxon>
        <taxon>Magnoliopsida</taxon>
        <taxon>eudicotyledons</taxon>
        <taxon>Gunneridae</taxon>
        <taxon>Pentapetalae</taxon>
        <taxon>asterids</taxon>
        <taxon>lamiids</taxon>
        <taxon>Lamiales</taxon>
        <taxon>Plantaginaceae</taxon>
        <taxon>Cheloneae</taxon>
        <taxon>Penstemon</taxon>
    </lineage>
</organism>
<dbReference type="Proteomes" id="UP001634393">
    <property type="component" value="Unassembled WGS sequence"/>
</dbReference>
<feature type="compositionally biased region" description="Basic residues" evidence="5">
    <location>
        <begin position="708"/>
        <end position="733"/>
    </location>
</feature>
<dbReference type="Pfam" id="PF10551">
    <property type="entry name" value="MULE"/>
    <property type="match status" value="1"/>
</dbReference>
<dbReference type="PROSITE" id="PS50966">
    <property type="entry name" value="ZF_SWIM"/>
    <property type="match status" value="1"/>
</dbReference>
<name>A0ABD3SAD5_9LAMI</name>
<gene>
    <name evidence="7" type="ORF">ACJIZ3_007286</name>
</gene>
<reference evidence="7 8" key="1">
    <citation type="submission" date="2024-12" db="EMBL/GenBank/DDBJ databases">
        <title>The unique morphological basis and parallel evolutionary history of personate flowers in Penstemon.</title>
        <authorList>
            <person name="Depatie T.H."/>
            <person name="Wessinger C.A."/>
        </authorList>
    </citation>
    <scope>NUCLEOTIDE SEQUENCE [LARGE SCALE GENOMIC DNA]</scope>
    <source>
        <strain evidence="7">WTNN_2</strain>
        <tissue evidence="7">Leaf</tissue>
    </source>
</reference>
<evidence type="ECO:0000256" key="3">
    <source>
        <dbReference type="ARBA" id="ARBA00022833"/>
    </source>
</evidence>
<dbReference type="GO" id="GO:0008270">
    <property type="term" value="F:zinc ion binding"/>
    <property type="evidence" value="ECO:0007669"/>
    <property type="project" value="UniProtKB-KW"/>
</dbReference>
<dbReference type="InterPro" id="IPR006564">
    <property type="entry name" value="Znf_PMZ"/>
</dbReference>
<dbReference type="AlphaFoldDB" id="A0ABD3SAD5"/>
<feature type="domain" description="SWIM-type" evidence="6">
    <location>
        <begin position="553"/>
        <end position="589"/>
    </location>
</feature>
<keyword evidence="2 4" id="KW-0863">Zinc-finger</keyword>
<evidence type="ECO:0000256" key="1">
    <source>
        <dbReference type="ARBA" id="ARBA00022723"/>
    </source>
</evidence>
<dbReference type="PANTHER" id="PTHR47718">
    <property type="entry name" value="OS01G0519700 PROTEIN"/>
    <property type="match status" value="1"/>
</dbReference>
<evidence type="ECO:0000313" key="7">
    <source>
        <dbReference type="EMBL" id="KAL3821381.1"/>
    </source>
</evidence>
<dbReference type="InterPro" id="IPR007527">
    <property type="entry name" value="Znf_SWIM"/>
</dbReference>
<protein>
    <recommendedName>
        <fullName evidence="6">SWIM-type domain-containing protein</fullName>
    </recommendedName>
</protein>
<evidence type="ECO:0000259" key="6">
    <source>
        <dbReference type="PROSITE" id="PS50966"/>
    </source>
</evidence>
<feature type="compositionally biased region" description="Basic and acidic residues" evidence="5">
    <location>
        <begin position="681"/>
        <end position="696"/>
    </location>
</feature>
<dbReference type="InterPro" id="IPR018289">
    <property type="entry name" value="MULE_transposase_dom"/>
</dbReference>
<dbReference type="SMART" id="SM00575">
    <property type="entry name" value="ZnF_PMZ"/>
    <property type="match status" value="1"/>
</dbReference>
<comment type="caution">
    <text evidence="7">The sequence shown here is derived from an EMBL/GenBank/DDBJ whole genome shotgun (WGS) entry which is preliminary data.</text>
</comment>
<accession>A0ABD3SAD5</accession>
<feature type="region of interest" description="Disordered" evidence="5">
    <location>
        <begin position="681"/>
        <end position="751"/>
    </location>
</feature>
<dbReference type="PANTHER" id="PTHR47718:SF17">
    <property type="entry name" value="PROTEIN FAR1-RELATED SEQUENCE 5-LIKE"/>
    <property type="match status" value="1"/>
</dbReference>